<dbReference type="EMBL" id="JASEJX010000015">
    <property type="protein sequence ID" value="KAK4514528.1"/>
    <property type="molecule type" value="Genomic_DNA"/>
</dbReference>
<keyword evidence="3" id="KW-1185">Reference proteome</keyword>
<dbReference type="RefSeq" id="XP_064681194.1">
    <property type="nucleotide sequence ID" value="XM_064821508.1"/>
</dbReference>
<organism evidence="2 3">
    <name type="scientific">Mucor velutinosus</name>
    <dbReference type="NCBI Taxonomy" id="708070"/>
    <lineage>
        <taxon>Eukaryota</taxon>
        <taxon>Fungi</taxon>
        <taxon>Fungi incertae sedis</taxon>
        <taxon>Mucoromycota</taxon>
        <taxon>Mucoromycotina</taxon>
        <taxon>Mucoromycetes</taxon>
        <taxon>Mucorales</taxon>
        <taxon>Mucorineae</taxon>
        <taxon>Mucoraceae</taxon>
        <taxon>Mucor</taxon>
    </lineage>
</organism>
<sequence length="129" mass="13630">MLDRANSHATVFPSIHLVQSDGVTTPIVIATNVSTALGQIEAELPRTLVPSNAYYMTLGTAPHSCQSGNLRIIGASSFVPDPKTPEGLNNQISSGRFPKGANEAVSISLPFLHITFAIIAITLSFTLVI</sequence>
<dbReference type="AlphaFoldDB" id="A0AAN7DCZ0"/>
<evidence type="ECO:0000313" key="3">
    <source>
        <dbReference type="Proteomes" id="UP001304243"/>
    </source>
</evidence>
<evidence type="ECO:0000313" key="2">
    <source>
        <dbReference type="EMBL" id="KAK4514528.1"/>
    </source>
</evidence>
<name>A0AAN7DCZ0_9FUNG</name>
<feature type="transmembrane region" description="Helical" evidence="1">
    <location>
        <begin position="107"/>
        <end position="128"/>
    </location>
</feature>
<dbReference type="GeneID" id="89945828"/>
<gene>
    <name evidence="2" type="ORF">ATC70_002126</name>
</gene>
<keyword evidence="1" id="KW-1133">Transmembrane helix</keyword>
<dbReference type="Proteomes" id="UP001304243">
    <property type="component" value="Unassembled WGS sequence"/>
</dbReference>
<accession>A0AAN7DCZ0</accession>
<comment type="caution">
    <text evidence="2">The sequence shown here is derived from an EMBL/GenBank/DDBJ whole genome shotgun (WGS) entry which is preliminary data.</text>
</comment>
<keyword evidence="1" id="KW-0812">Transmembrane</keyword>
<protein>
    <submittedName>
        <fullName evidence="2">Uncharacterized protein</fullName>
    </submittedName>
</protein>
<keyword evidence="1" id="KW-0472">Membrane</keyword>
<proteinExistence type="predicted"/>
<reference evidence="2 3" key="1">
    <citation type="submission" date="2022-11" db="EMBL/GenBank/DDBJ databases">
        <title>Mucor velutinosus strain NIH1002 WGS.</title>
        <authorList>
            <person name="Subramanian P."/>
            <person name="Mullikin J.C."/>
            <person name="Segre J.A."/>
            <person name="Zelazny A.M."/>
        </authorList>
    </citation>
    <scope>NUCLEOTIDE SEQUENCE [LARGE SCALE GENOMIC DNA]</scope>
    <source>
        <strain evidence="2 3">NIH1002</strain>
    </source>
</reference>
<evidence type="ECO:0000256" key="1">
    <source>
        <dbReference type="SAM" id="Phobius"/>
    </source>
</evidence>